<dbReference type="Pfam" id="PF00364">
    <property type="entry name" value="Biotin_lipoyl"/>
    <property type="match status" value="1"/>
</dbReference>
<dbReference type="PANTHER" id="PTHR22912:SF160">
    <property type="entry name" value="DIHYDROLIPOYL DEHYDROGENASE"/>
    <property type="match status" value="1"/>
</dbReference>
<dbReference type="Proteomes" id="UP001225906">
    <property type="component" value="Unassembled WGS sequence"/>
</dbReference>
<keyword evidence="11 13" id="KW-0676">Redox-active center</keyword>
<sequence length="590" mass="61495">MSQLVEVSVPDIGNFESVDVIEVLVAVGDTIAKEDSLITVESDKASMDIPSSHAGVVKELKVAVGDKVAKGSVVLVVESAKTAATPEASVASAKAPVQNTATASLAATAPTPAQASGKHDLTAQVVVLGSGPGGYTAAFRAADLGLKVVLIERYPTLGGVCLNVGCIPSKALLHTAKVITEAEETEHHGLSFGKPAIDLDKLRNWKANDVVGKLTGGLAQMAKARGVTVVNGIGKFTSANQIAVTAADGKVTLIGFDNAIIAAGSQATKFPGAPDDERIMDSTGALALADIPKRLLVIGGGIIGLEMGTVYDALGSKVSVVEFMDGLITGCDRDLVRPLQKRMEKRFESIMLSTKVSKIEAKADGIYVDFEGASAPKETQKYDRVLVSIGRRPNGKNIDADKAGVAVDDRGFIAVDKQMRTNVPHIFAIGDIVGQPMLAHKATHEAKVAAEVIAGHKVEFVASVIPSVAYTDPEIAWVGMTETEAKAKGIDIEKASFPWAASGRAISIARTEGATKLIFDKETHRVIGAGIVGTNAGELLAEAVLAIEMGADAHDLGLTIHAHPTLSETVCFAAELKEGTITDMLPPKKR</sequence>
<reference evidence="16" key="1">
    <citation type="journal article" date="2019" name="Int. J. Syst. Evol. Microbiol.">
        <title>The Global Catalogue of Microorganisms (GCM) 10K type strain sequencing project: providing services to taxonomists for standard genome sequencing and annotation.</title>
        <authorList>
            <consortium name="The Broad Institute Genomics Platform"/>
            <consortium name="The Broad Institute Genome Sequencing Center for Infectious Disease"/>
            <person name="Wu L."/>
            <person name="Ma J."/>
        </authorList>
    </citation>
    <scope>NUCLEOTIDE SEQUENCE [LARGE SCALE GENOMIC DNA]</scope>
    <source>
        <strain evidence="16">VKM B-3159</strain>
    </source>
</reference>
<dbReference type="SUPFAM" id="SSF51905">
    <property type="entry name" value="FAD/NAD(P)-binding domain"/>
    <property type="match status" value="1"/>
</dbReference>
<dbReference type="SUPFAM" id="SSF55424">
    <property type="entry name" value="FAD/NAD-linked reductases, dimerisation (C-terminal) domain"/>
    <property type="match status" value="1"/>
</dbReference>
<feature type="domain" description="Lipoyl-binding" evidence="14">
    <location>
        <begin position="4"/>
        <end position="78"/>
    </location>
</feature>
<name>A0ABT9JSP8_9PROT</name>
<accession>A0ABT9JSP8</accession>
<evidence type="ECO:0000256" key="2">
    <source>
        <dbReference type="ARBA" id="ARBA00007532"/>
    </source>
</evidence>
<dbReference type="InterPro" id="IPR011053">
    <property type="entry name" value="Single_hybrid_motif"/>
</dbReference>
<gene>
    <name evidence="15" type="primary">lpdA</name>
    <name evidence="15" type="ORF">Q9291_06960</name>
</gene>
<evidence type="ECO:0000256" key="10">
    <source>
        <dbReference type="ARBA" id="ARBA00023157"/>
    </source>
</evidence>
<dbReference type="EC" id="1.8.1.4" evidence="3 13"/>
<keyword evidence="8 13" id="KW-0560">Oxidoreductase</keyword>
<evidence type="ECO:0000256" key="7">
    <source>
        <dbReference type="ARBA" id="ARBA00022827"/>
    </source>
</evidence>
<dbReference type="InterPro" id="IPR006258">
    <property type="entry name" value="Lipoamide_DH"/>
</dbReference>
<dbReference type="SUPFAM" id="SSF51230">
    <property type="entry name" value="Single hybrid motif"/>
    <property type="match status" value="1"/>
</dbReference>
<keyword evidence="16" id="KW-1185">Reference proteome</keyword>
<dbReference type="CDD" id="cd06849">
    <property type="entry name" value="lipoyl_domain"/>
    <property type="match status" value="1"/>
</dbReference>
<dbReference type="InterPro" id="IPR000089">
    <property type="entry name" value="Biotin_lipoyl"/>
</dbReference>
<evidence type="ECO:0000256" key="1">
    <source>
        <dbReference type="ARBA" id="ARBA00001938"/>
    </source>
</evidence>
<dbReference type="Gene3D" id="2.40.50.100">
    <property type="match status" value="1"/>
</dbReference>
<dbReference type="EMBL" id="JAVCAP010000014">
    <property type="protein sequence ID" value="MDP8567585.1"/>
    <property type="molecule type" value="Genomic_DNA"/>
</dbReference>
<organism evidence="15 16">
    <name type="scientific">Methylophilus aquaticus</name>
    <dbReference type="NCBI Taxonomy" id="1971610"/>
    <lineage>
        <taxon>Bacteria</taxon>
        <taxon>Pseudomonadati</taxon>
        <taxon>Pseudomonadota</taxon>
        <taxon>Betaproteobacteria</taxon>
        <taxon>Nitrosomonadales</taxon>
        <taxon>Methylophilaceae</taxon>
        <taxon>Methylophilus</taxon>
    </lineage>
</organism>
<evidence type="ECO:0000256" key="13">
    <source>
        <dbReference type="RuleBase" id="RU003692"/>
    </source>
</evidence>
<dbReference type="PANTHER" id="PTHR22912">
    <property type="entry name" value="DISULFIDE OXIDOREDUCTASE"/>
    <property type="match status" value="1"/>
</dbReference>
<dbReference type="InterPro" id="IPR004099">
    <property type="entry name" value="Pyr_nucl-diS_OxRdtase_dimer"/>
</dbReference>
<comment type="cofactor">
    <cofactor evidence="1">
        <name>(R)-lipoate</name>
        <dbReference type="ChEBI" id="CHEBI:83088"/>
    </cofactor>
</comment>
<dbReference type="InterPro" id="IPR012999">
    <property type="entry name" value="Pyr_OxRdtase_I_AS"/>
</dbReference>
<evidence type="ECO:0000256" key="5">
    <source>
        <dbReference type="ARBA" id="ARBA00022630"/>
    </source>
</evidence>
<dbReference type="InterPro" id="IPR016156">
    <property type="entry name" value="FAD/NAD-linked_Rdtase_dimer_sf"/>
</dbReference>
<dbReference type="PROSITE" id="PS50968">
    <property type="entry name" value="BIOTINYL_LIPOYL"/>
    <property type="match status" value="1"/>
</dbReference>
<dbReference type="InterPro" id="IPR023753">
    <property type="entry name" value="FAD/NAD-binding_dom"/>
</dbReference>
<dbReference type="GO" id="GO:0004148">
    <property type="term" value="F:dihydrolipoyl dehydrogenase (NADH) activity"/>
    <property type="evidence" value="ECO:0007669"/>
    <property type="project" value="UniProtKB-EC"/>
</dbReference>
<evidence type="ECO:0000256" key="3">
    <source>
        <dbReference type="ARBA" id="ARBA00012608"/>
    </source>
</evidence>
<keyword evidence="6" id="KW-0450">Lipoyl</keyword>
<dbReference type="InterPro" id="IPR050151">
    <property type="entry name" value="Class-I_Pyr_Nuc-Dis_Oxidored"/>
</dbReference>
<dbReference type="RefSeq" id="WP_306389309.1">
    <property type="nucleotide sequence ID" value="NZ_JAVCAP010000014.1"/>
</dbReference>
<dbReference type="InterPro" id="IPR036188">
    <property type="entry name" value="FAD/NAD-bd_sf"/>
</dbReference>
<evidence type="ECO:0000256" key="12">
    <source>
        <dbReference type="ARBA" id="ARBA00049187"/>
    </source>
</evidence>
<dbReference type="PROSITE" id="PS00076">
    <property type="entry name" value="PYRIDINE_REDOX_1"/>
    <property type="match status" value="1"/>
</dbReference>
<evidence type="ECO:0000256" key="6">
    <source>
        <dbReference type="ARBA" id="ARBA00022823"/>
    </source>
</evidence>
<evidence type="ECO:0000259" key="14">
    <source>
        <dbReference type="PROSITE" id="PS50968"/>
    </source>
</evidence>
<protein>
    <recommendedName>
        <fullName evidence="4 13">Dihydrolipoyl dehydrogenase</fullName>
        <ecNumber evidence="3 13">1.8.1.4</ecNumber>
    </recommendedName>
</protein>
<keyword evidence="10" id="KW-1015">Disulfide bond</keyword>
<comment type="catalytic activity">
    <reaction evidence="12 13">
        <text>N(6)-[(R)-dihydrolipoyl]-L-lysyl-[protein] + NAD(+) = N(6)-[(R)-lipoyl]-L-lysyl-[protein] + NADH + H(+)</text>
        <dbReference type="Rhea" id="RHEA:15045"/>
        <dbReference type="Rhea" id="RHEA-COMP:10474"/>
        <dbReference type="Rhea" id="RHEA-COMP:10475"/>
        <dbReference type="ChEBI" id="CHEBI:15378"/>
        <dbReference type="ChEBI" id="CHEBI:57540"/>
        <dbReference type="ChEBI" id="CHEBI:57945"/>
        <dbReference type="ChEBI" id="CHEBI:83099"/>
        <dbReference type="ChEBI" id="CHEBI:83100"/>
        <dbReference type="EC" id="1.8.1.4"/>
    </reaction>
</comment>
<evidence type="ECO:0000256" key="8">
    <source>
        <dbReference type="ARBA" id="ARBA00023002"/>
    </source>
</evidence>
<keyword evidence="5 13" id="KW-0285">Flavoprotein</keyword>
<evidence type="ECO:0000256" key="9">
    <source>
        <dbReference type="ARBA" id="ARBA00023027"/>
    </source>
</evidence>
<dbReference type="PRINTS" id="PR00368">
    <property type="entry name" value="FADPNR"/>
</dbReference>
<dbReference type="NCBIfam" id="TIGR01350">
    <property type="entry name" value="lipoamide_DH"/>
    <property type="match status" value="1"/>
</dbReference>
<comment type="caution">
    <text evidence="15">The sequence shown here is derived from an EMBL/GenBank/DDBJ whole genome shotgun (WGS) entry which is preliminary data.</text>
</comment>
<proteinExistence type="inferred from homology"/>
<evidence type="ECO:0000256" key="4">
    <source>
        <dbReference type="ARBA" id="ARBA00016961"/>
    </source>
</evidence>
<evidence type="ECO:0000313" key="16">
    <source>
        <dbReference type="Proteomes" id="UP001225906"/>
    </source>
</evidence>
<dbReference type="Gene3D" id="3.50.50.60">
    <property type="entry name" value="FAD/NAD(P)-binding domain"/>
    <property type="match status" value="2"/>
</dbReference>
<evidence type="ECO:0000256" key="11">
    <source>
        <dbReference type="ARBA" id="ARBA00023284"/>
    </source>
</evidence>
<comment type="miscellaneous">
    <text evidence="13">The active site is a redox-active disulfide bond.</text>
</comment>
<dbReference type="PROSITE" id="PS00189">
    <property type="entry name" value="LIPOYL"/>
    <property type="match status" value="1"/>
</dbReference>
<comment type="similarity">
    <text evidence="2 13">Belongs to the class-I pyridine nucleotide-disulfide oxidoreductase family.</text>
</comment>
<keyword evidence="7 13" id="KW-0274">FAD</keyword>
<dbReference type="PIRSF" id="PIRSF000350">
    <property type="entry name" value="Mercury_reductase_MerA"/>
    <property type="match status" value="1"/>
</dbReference>
<dbReference type="Pfam" id="PF07992">
    <property type="entry name" value="Pyr_redox_2"/>
    <property type="match status" value="1"/>
</dbReference>
<dbReference type="InterPro" id="IPR003016">
    <property type="entry name" value="2-oxoA_DH_lipoyl-BS"/>
</dbReference>
<keyword evidence="9 13" id="KW-0520">NAD</keyword>
<comment type="cofactor">
    <cofactor evidence="13">
        <name>FAD</name>
        <dbReference type="ChEBI" id="CHEBI:57692"/>
    </cofactor>
    <text evidence="13">Binds 1 FAD per subunit.</text>
</comment>
<dbReference type="PRINTS" id="PR00411">
    <property type="entry name" value="PNDRDTASEI"/>
</dbReference>
<evidence type="ECO:0000313" key="15">
    <source>
        <dbReference type="EMBL" id="MDP8567585.1"/>
    </source>
</evidence>
<dbReference type="InterPro" id="IPR001100">
    <property type="entry name" value="Pyr_nuc-diS_OxRdtase"/>
</dbReference>
<dbReference type="Pfam" id="PF02852">
    <property type="entry name" value="Pyr_redox_dim"/>
    <property type="match status" value="1"/>
</dbReference>
<dbReference type="Gene3D" id="3.30.390.30">
    <property type="match status" value="1"/>
</dbReference>